<evidence type="ECO:0000259" key="9">
    <source>
        <dbReference type="PROSITE" id="PS50905"/>
    </source>
</evidence>
<dbReference type="GO" id="GO:0008199">
    <property type="term" value="F:ferric iron binding"/>
    <property type="evidence" value="ECO:0007669"/>
    <property type="project" value="InterPro"/>
</dbReference>
<dbReference type="GO" id="GO:0006879">
    <property type="term" value="P:intracellular iron ion homeostasis"/>
    <property type="evidence" value="ECO:0007669"/>
    <property type="project" value="UniProtKB-KW"/>
</dbReference>
<comment type="similarity">
    <text evidence="2 7">Belongs to the bacterioferritin family.</text>
</comment>
<keyword evidence="4" id="KW-0349">Heme</keyword>
<organism evidence="10 11">
    <name type="scientific">Ruegeria atlantica</name>
    <dbReference type="NCBI Taxonomy" id="81569"/>
    <lineage>
        <taxon>Bacteria</taxon>
        <taxon>Pseudomonadati</taxon>
        <taxon>Pseudomonadota</taxon>
        <taxon>Alphaproteobacteria</taxon>
        <taxon>Rhodobacterales</taxon>
        <taxon>Roseobacteraceae</taxon>
        <taxon>Ruegeria</taxon>
    </lineage>
</organism>
<dbReference type="PIRSF" id="PIRSF002560">
    <property type="entry name" value="Bacterioferritin"/>
    <property type="match status" value="1"/>
</dbReference>
<feature type="binding site" evidence="8">
    <location>
        <position position="129"/>
    </location>
    <ligand>
        <name>Fe cation</name>
        <dbReference type="ChEBI" id="CHEBI:24875"/>
        <label>2</label>
    </ligand>
</feature>
<dbReference type="CDD" id="cd00907">
    <property type="entry name" value="Bacterioferritin"/>
    <property type="match status" value="1"/>
</dbReference>
<evidence type="ECO:0000313" key="10">
    <source>
        <dbReference type="EMBL" id="CUH46264.1"/>
    </source>
</evidence>
<keyword evidence="3 7" id="KW-0409">Iron storage</keyword>
<dbReference type="SUPFAM" id="SSF47240">
    <property type="entry name" value="Ferritin-like"/>
    <property type="match status" value="1"/>
</dbReference>
<accession>A0A0P1EAB7</accession>
<dbReference type="STRING" id="81569.RUM4293_03799"/>
<feature type="binding site" evidence="8">
    <location>
        <position position="126"/>
    </location>
    <ligand>
        <name>Fe cation</name>
        <dbReference type="ChEBI" id="CHEBI:24875"/>
        <label>1</label>
    </ligand>
</feature>
<dbReference type="OrthoDB" id="9800505at2"/>
<dbReference type="InterPro" id="IPR012347">
    <property type="entry name" value="Ferritin-like"/>
</dbReference>
<feature type="domain" description="Ferritin-like diiron" evidence="9">
    <location>
        <begin position="1"/>
        <end position="144"/>
    </location>
</feature>
<keyword evidence="5 7" id="KW-0479">Metal-binding</keyword>
<dbReference type="EMBL" id="CYPU01000009">
    <property type="protein sequence ID" value="CUH46264.1"/>
    <property type="molecule type" value="Genomic_DNA"/>
</dbReference>
<evidence type="ECO:0000256" key="3">
    <source>
        <dbReference type="ARBA" id="ARBA00022434"/>
    </source>
</evidence>
<dbReference type="Proteomes" id="UP000050783">
    <property type="component" value="Unassembled WGS sequence"/>
</dbReference>
<gene>
    <name evidence="10" type="primary">bfr_1</name>
    <name evidence="10" type="ORF">RUA4292_00429</name>
</gene>
<feature type="binding site" evidence="8">
    <location>
        <position position="93"/>
    </location>
    <ligand>
        <name>Fe cation</name>
        <dbReference type="ChEBI" id="CHEBI:24875"/>
        <label>2</label>
    </ligand>
</feature>
<evidence type="ECO:0000256" key="4">
    <source>
        <dbReference type="ARBA" id="ARBA00022617"/>
    </source>
</evidence>
<dbReference type="PANTHER" id="PTHR30295">
    <property type="entry name" value="BACTERIOFERRITIN"/>
    <property type="match status" value="1"/>
</dbReference>
<reference evidence="10 11" key="1">
    <citation type="submission" date="2015-09" db="EMBL/GenBank/DDBJ databases">
        <authorList>
            <consortium name="Swine Surveillance"/>
        </authorList>
    </citation>
    <scope>NUCLEOTIDE SEQUENCE [LARGE SCALE GENOMIC DNA]</scope>
    <source>
        <strain evidence="10 11">CECT 4292</strain>
    </source>
</reference>
<comment type="catalytic activity">
    <reaction evidence="7">
        <text>4 Fe(2+) + O2 + 4 H(+) = 4 Fe(3+) + 2 H2O</text>
        <dbReference type="Rhea" id="RHEA:11148"/>
        <dbReference type="ChEBI" id="CHEBI:15377"/>
        <dbReference type="ChEBI" id="CHEBI:15378"/>
        <dbReference type="ChEBI" id="CHEBI:15379"/>
        <dbReference type="ChEBI" id="CHEBI:29033"/>
        <dbReference type="ChEBI" id="CHEBI:29034"/>
        <dbReference type="EC" id="1.16.3.1"/>
    </reaction>
</comment>
<protein>
    <recommendedName>
        <fullName evidence="7">Bacterioferritin</fullName>
        <ecNumber evidence="7">1.16.3.1</ecNumber>
    </recommendedName>
</protein>
<dbReference type="InterPro" id="IPR002024">
    <property type="entry name" value="Bacterioferritin"/>
</dbReference>
<feature type="binding site" evidence="8">
    <location>
        <position position="53"/>
    </location>
    <ligand>
        <name>Fe cation</name>
        <dbReference type="ChEBI" id="CHEBI:24875"/>
        <label>1</label>
    </ligand>
</feature>
<keyword evidence="10" id="KW-0560">Oxidoreductase</keyword>
<feature type="binding site" evidence="8">
    <location>
        <position position="126"/>
    </location>
    <ligand>
        <name>Fe cation</name>
        <dbReference type="ChEBI" id="CHEBI:24875"/>
        <label>2</label>
    </ligand>
</feature>
<dbReference type="Pfam" id="PF00210">
    <property type="entry name" value="Ferritin"/>
    <property type="match status" value="1"/>
</dbReference>
<dbReference type="AlphaFoldDB" id="A0A0P1EAB7"/>
<dbReference type="InterPro" id="IPR008331">
    <property type="entry name" value="Ferritin_DPS_dom"/>
</dbReference>
<dbReference type="RefSeq" id="WP_058276106.1">
    <property type="nucleotide sequence ID" value="NZ_CANLTD010000001.1"/>
</dbReference>
<dbReference type="GO" id="GO:0004322">
    <property type="term" value="F:ferroxidase activity"/>
    <property type="evidence" value="ECO:0007669"/>
    <property type="project" value="UniProtKB-EC"/>
</dbReference>
<evidence type="ECO:0000313" key="11">
    <source>
        <dbReference type="Proteomes" id="UP000050783"/>
    </source>
</evidence>
<keyword evidence="6 7" id="KW-0408">Iron</keyword>
<proteinExistence type="inferred from homology"/>
<dbReference type="GO" id="GO:0005829">
    <property type="term" value="C:cytosol"/>
    <property type="evidence" value="ECO:0007669"/>
    <property type="project" value="TreeGrafter"/>
</dbReference>
<dbReference type="InterPro" id="IPR009078">
    <property type="entry name" value="Ferritin-like_SF"/>
</dbReference>
<dbReference type="EC" id="1.16.3.1" evidence="7"/>
<evidence type="ECO:0000256" key="8">
    <source>
        <dbReference type="PIRSR" id="PIRSR002560-1"/>
    </source>
</evidence>
<dbReference type="PRINTS" id="PR00601">
    <property type="entry name" value="BACFERRITIN"/>
</dbReference>
<evidence type="ECO:0000256" key="7">
    <source>
        <dbReference type="PIRNR" id="PIRNR002560"/>
    </source>
</evidence>
<feature type="binding site" evidence="8">
    <location>
        <position position="17"/>
    </location>
    <ligand>
        <name>Fe cation</name>
        <dbReference type="ChEBI" id="CHEBI:24875"/>
        <label>1</label>
    </ligand>
</feature>
<evidence type="ECO:0000256" key="1">
    <source>
        <dbReference type="ARBA" id="ARBA00001970"/>
    </source>
</evidence>
<feature type="binding site" evidence="8">
    <location>
        <position position="50"/>
    </location>
    <ligand>
        <name>Fe cation</name>
        <dbReference type="ChEBI" id="CHEBI:24875"/>
        <label>2</label>
    </ligand>
</feature>
<dbReference type="PANTHER" id="PTHR30295:SF0">
    <property type="entry name" value="BACTERIOFERRITIN"/>
    <property type="match status" value="1"/>
</dbReference>
<comment type="function">
    <text evidence="7">Iron-storage protein, whose ferroxidase center binds Fe(2+), oxidizes it using dioxygen to Fe(3+), and participates in the subsequent Fe(3+) oxide mineral core formation within the central cavity of the BFR protein shell.</text>
</comment>
<feature type="binding site" evidence="8">
    <location>
        <position position="49"/>
    </location>
    <ligand>
        <name>Fe cation</name>
        <dbReference type="ChEBI" id="CHEBI:24875"/>
        <label>3</label>
    </ligand>
</feature>
<dbReference type="PROSITE" id="PS50905">
    <property type="entry name" value="FERRITIN_LIKE"/>
    <property type="match status" value="1"/>
</dbReference>
<comment type="cofactor">
    <cofactor evidence="1">
        <name>heme b</name>
        <dbReference type="ChEBI" id="CHEBI:60344"/>
    </cofactor>
</comment>
<feature type="binding site" evidence="8">
    <location>
        <position position="50"/>
    </location>
    <ligand>
        <name>Fe cation</name>
        <dbReference type="ChEBI" id="CHEBI:24875"/>
        <label>1</label>
    </ligand>
</feature>
<evidence type="ECO:0000256" key="6">
    <source>
        <dbReference type="ARBA" id="ARBA00023004"/>
    </source>
</evidence>
<name>A0A0P1EAB7_9RHOB</name>
<dbReference type="GeneID" id="55491750"/>
<dbReference type="GO" id="GO:0020037">
    <property type="term" value="F:heme binding"/>
    <property type="evidence" value="ECO:0007669"/>
    <property type="project" value="TreeGrafter"/>
</dbReference>
<evidence type="ECO:0000256" key="2">
    <source>
        <dbReference type="ARBA" id="ARBA00008093"/>
    </source>
</evidence>
<dbReference type="Gene3D" id="1.20.1260.10">
    <property type="match status" value="1"/>
</dbReference>
<sequence>MSNSTTITNLQQALHMEMTAAHQYQLHAHVLNDWGLDILAEKMRGEMQEELGHSDAYIERILFLGAKPELELQKNPKAADDLEEMFTADLKDEMEAIDFYTQAAAQAAEAGDVGTRTLFERILLEEEGHKAWLETELSLLKRLGESAFSARYVSGTAGQD</sequence>
<evidence type="ECO:0000256" key="5">
    <source>
        <dbReference type="ARBA" id="ARBA00022723"/>
    </source>
</evidence>
<dbReference type="InterPro" id="IPR009040">
    <property type="entry name" value="Ferritin-like_diiron"/>
</dbReference>
<dbReference type="GO" id="GO:0006826">
    <property type="term" value="P:iron ion transport"/>
    <property type="evidence" value="ECO:0007669"/>
    <property type="project" value="InterPro"/>
</dbReference>